<evidence type="ECO:0000313" key="2">
    <source>
        <dbReference type="EMBL" id="MPM51618.1"/>
    </source>
</evidence>
<name>A0A645AFY2_9ZZZZ</name>
<dbReference type="AlphaFoldDB" id="A0A645AFY2"/>
<accession>A0A645AFY2</accession>
<dbReference type="InterPro" id="IPR036366">
    <property type="entry name" value="PGBDSf"/>
</dbReference>
<dbReference type="Gene3D" id="1.10.101.10">
    <property type="entry name" value="PGBD-like superfamily/PGBD"/>
    <property type="match status" value="1"/>
</dbReference>
<reference evidence="2" key="1">
    <citation type="submission" date="2019-08" db="EMBL/GenBank/DDBJ databases">
        <authorList>
            <person name="Kucharzyk K."/>
            <person name="Murdoch R.W."/>
            <person name="Higgins S."/>
            <person name="Loffler F."/>
        </authorList>
    </citation>
    <scope>NUCLEOTIDE SEQUENCE</scope>
</reference>
<comment type="caution">
    <text evidence="2">The sequence shown here is derived from an EMBL/GenBank/DDBJ whole genome shotgun (WGS) entry which is preliminary data.</text>
</comment>
<evidence type="ECO:0000259" key="1">
    <source>
        <dbReference type="Pfam" id="PF01471"/>
    </source>
</evidence>
<dbReference type="EMBL" id="VSSQ01013497">
    <property type="protein sequence ID" value="MPM51618.1"/>
    <property type="molecule type" value="Genomic_DNA"/>
</dbReference>
<proteinExistence type="predicted"/>
<dbReference type="InterPro" id="IPR002477">
    <property type="entry name" value="Peptidoglycan-bd-like"/>
</dbReference>
<gene>
    <name evidence="2" type="ORF">SDC9_98368</name>
</gene>
<organism evidence="2">
    <name type="scientific">bioreactor metagenome</name>
    <dbReference type="NCBI Taxonomy" id="1076179"/>
    <lineage>
        <taxon>unclassified sequences</taxon>
        <taxon>metagenomes</taxon>
        <taxon>ecological metagenomes</taxon>
    </lineage>
</organism>
<protein>
    <recommendedName>
        <fullName evidence="1">Peptidoglycan binding-like domain-containing protein</fullName>
    </recommendedName>
</protein>
<feature type="domain" description="Peptidoglycan binding-like" evidence="1">
    <location>
        <begin position="127"/>
        <end position="186"/>
    </location>
</feature>
<dbReference type="Pfam" id="PF01471">
    <property type="entry name" value="PG_binding_1"/>
    <property type="match status" value="1"/>
</dbReference>
<dbReference type="InterPro" id="IPR036365">
    <property type="entry name" value="PGBD-like_sf"/>
</dbReference>
<dbReference type="SUPFAM" id="SSF47090">
    <property type="entry name" value="PGBD-like"/>
    <property type="match status" value="1"/>
</dbReference>
<sequence>MNRVYTEWYRGKGYDFTITNSTAYDLMFVYGRNYYYNIQNIVDDLFTTYVTKPGIRQPLFTQFCDGSRVTCDGLEQWGSKSMGDQGKDALTILRSYYGSNVYLKQADKVQGVPISYPGEALRIGSSGMDVRTIQTQLNSISDNYPMIPKIKVDGIYGPKTANAVKTFQKIFYLPATGVVDFATWYKISNIYVAVNRLSELG</sequence>